<proteinExistence type="predicted"/>
<dbReference type="EMBL" id="JACJSK010000019">
    <property type="protein sequence ID" value="MBD2545057.1"/>
    <property type="molecule type" value="Genomic_DNA"/>
</dbReference>
<gene>
    <name evidence="1" type="ORF">H6G72_14675</name>
</gene>
<accession>A0ABR8EHN1</accession>
<evidence type="ECO:0000313" key="1">
    <source>
        <dbReference type="EMBL" id="MBD2545057.1"/>
    </source>
</evidence>
<comment type="caution">
    <text evidence="1">The sequence shown here is derived from an EMBL/GenBank/DDBJ whole genome shotgun (WGS) entry which is preliminary data.</text>
</comment>
<name>A0ABR8EHN1_9CYAN</name>
<sequence length="73" mass="8397">MLYLHSSNENIAVAKAVRTKSWSCLGDRRTRCPNLSGYCYIIVIRCLDREARISLSIFRRDRGIMVEVPTSPH</sequence>
<reference evidence="1 2" key="1">
    <citation type="journal article" date="2020" name="ISME J.">
        <title>Comparative genomics reveals insights into cyanobacterial evolution and habitat adaptation.</title>
        <authorList>
            <person name="Chen M.Y."/>
            <person name="Teng W.K."/>
            <person name="Zhao L."/>
            <person name="Hu C.X."/>
            <person name="Zhou Y.K."/>
            <person name="Han B.P."/>
            <person name="Song L.R."/>
            <person name="Shu W.S."/>
        </authorList>
    </citation>
    <scope>NUCLEOTIDE SEQUENCE [LARGE SCALE GENOMIC DNA]</scope>
    <source>
        <strain evidence="1 2">FACHB-1370</strain>
    </source>
</reference>
<dbReference type="Proteomes" id="UP000641954">
    <property type="component" value="Unassembled WGS sequence"/>
</dbReference>
<evidence type="ECO:0000313" key="2">
    <source>
        <dbReference type="Proteomes" id="UP000641954"/>
    </source>
</evidence>
<keyword evidence="2" id="KW-1185">Reference proteome</keyword>
<protein>
    <submittedName>
        <fullName evidence="1">Uncharacterized protein</fullName>
    </submittedName>
</protein>
<organism evidence="1 2">
    <name type="scientific">Planktothricoides raciborskii FACHB-1370</name>
    <dbReference type="NCBI Taxonomy" id="2949576"/>
    <lineage>
        <taxon>Bacteria</taxon>
        <taxon>Bacillati</taxon>
        <taxon>Cyanobacteriota</taxon>
        <taxon>Cyanophyceae</taxon>
        <taxon>Oscillatoriophycideae</taxon>
        <taxon>Oscillatoriales</taxon>
        <taxon>Oscillatoriaceae</taxon>
        <taxon>Planktothricoides</taxon>
    </lineage>
</organism>
<dbReference type="RefSeq" id="WP_190878873.1">
    <property type="nucleotide sequence ID" value="NZ_JACJSK010000019.1"/>
</dbReference>